<gene>
    <name evidence="4" type="ORF">D3C57_142590</name>
</gene>
<dbReference type="InterPro" id="IPR009594">
    <property type="entry name" value="Tscrpt_reg_HTH_AraC_N"/>
</dbReference>
<dbReference type="PROSITE" id="PS01124">
    <property type="entry name" value="HTH_ARAC_FAMILY_2"/>
    <property type="match status" value="1"/>
</dbReference>
<dbReference type="STRING" id="1343740.M271_01100"/>
<dbReference type="Gene3D" id="1.10.10.60">
    <property type="entry name" value="Homeodomain-like"/>
    <property type="match status" value="1"/>
</dbReference>
<evidence type="ECO:0000313" key="5">
    <source>
        <dbReference type="Proteomes" id="UP000281594"/>
    </source>
</evidence>
<dbReference type="GO" id="GO:0043565">
    <property type="term" value="F:sequence-specific DNA binding"/>
    <property type="evidence" value="ECO:0007669"/>
    <property type="project" value="InterPro"/>
</dbReference>
<dbReference type="AlphaFoldDB" id="A0A3L8RAE5"/>
<dbReference type="SUPFAM" id="SSF46689">
    <property type="entry name" value="Homeodomain-like"/>
    <property type="match status" value="2"/>
</dbReference>
<evidence type="ECO:0000256" key="2">
    <source>
        <dbReference type="ARBA" id="ARBA00023163"/>
    </source>
</evidence>
<dbReference type="EMBL" id="QYCY01000002">
    <property type="protein sequence ID" value="RLV76062.1"/>
    <property type="molecule type" value="Genomic_DNA"/>
</dbReference>
<evidence type="ECO:0000259" key="3">
    <source>
        <dbReference type="PROSITE" id="PS01124"/>
    </source>
</evidence>
<dbReference type="PANTHER" id="PTHR43436:SF1">
    <property type="entry name" value="TRANSCRIPTIONAL REGULATORY PROTEIN"/>
    <property type="match status" value="1"/>
</dbReference>
<dbReference type="Pfam" id="PF06719">
    <property type="entry name" value="AraC_N"/>
    <property type="match status" value="1"/>
</dbReference>
<keyword evidence="2" id="KW-0804">Transcription</keyword>
<dbReference type="Proteomes" id="UP000281594">
    <property type="component" value="Unassembled WGS sequence"/>
</dbReference>
<dbReference type="PANTHER" id="PTHR43436">
    <property type="entry name" value="ARAC-FAMILY TRANSCRIPTIONAL REGULATOR"/>
    <property type="match status" value="1"/>
</dbReference>
<accession>A0A3L8RAE5</accession>
<comment type="caution">
    <text evidence="4">The sequence shown here is derived from an EMBL/GenBank/DDBJ whole genome shotgun (WGS) entry which is preliminary data.</text>
</comment>
<organism evidence="4 5">
    <name type="scientific">Streptomyces rapamycinicus (strain ATCC 29253 / DSM 41530 / NRRL 5491 / AYB-994)</name>
    <name type="common">Streptomyces hygroscopicus (strain ATCC 29253)</name>
    <dbReference type="NCBI Taxonomy" id="1343740"/>
    <lineage>
        <taxon>Bacteria</taxon>
        <taxon>Bacillati</taxon>
        <taxon>Actinomycetota</taxon>
        <taxon>Actinomycetes</taxon>
        <taxon>Kitasatosporales</taxon>
        <taxon>Streptomycetaceae</taxon>
        <taxon>Streptomyces</taxon>
        <taxon>Streptomyces violaceusniger group</taxon>
    </lineage>
</organism>
<evidence type="ECO:0000256" key="1">
    <source>
        <dbReference type="ARBA" id="ARBA00023015"/>
    </source>
</evidence>
<name>A0A3L8RAE5_STRRN</name>
<dbReference type="Pfam" id="PF12833">
    <property type="entry name" value="HTH_18"/>
    <property type="match status" value="1"/>
</dbReference>
<dbReference type="RefSeq" id="WP_121825964.1">
    <property type="nucleotide sequence ID" value="NC_022785.1"/>
</dbReference>
<proteinExistence type="predicted"/>
<evidence type="ECO:0000313" key="4">
    <source>
        <dbReference type="EMBL" id="RLV76062.1"/>
    </source>
</evidence>
<sequence length="321" mass="34438">MSSVDGSASTAPAVTASLGRSAGIVARHADDKARAARLGLRLSHVRGATPLFFQRYVPSLAVVLAGRKRSIIGADDDVWGSDRFLVTPVDLPVVAGVVETDAAGSFLSATWEFDPVLVREVAVALPHHSHPSTGSLERLGTWTPGLADAFARLVGLLDEPETIPILGPAIAREVILRLLQTEQAPRILAATNGEERSVVVQAVAYLTDKMSEPWTMPMLAAALHTSESTLFGRFKQATSMTPMQYLKRLRLGEARHRMVILGESAAQAARTVGYRSASHFSRDYRAVYGAPPATDATRSRTHLRQMAPALTDSDGDQPTSP</sequence>
<dbReference type="InterPro" id="IPR009057">
    <property type="entry name" value="Homeodomain-like_sf"/>
</dbReference>
<keyword evidence="1" id="KW-0805">Transcription regulation</keyword>
<dbReference type="SMART" id="SM00342">
    <property type="entry name" value="HTH_ARAC"/>
    <property type="match status" value="1"/>
</dbReference>
<reference evidence="4 5" key="1">
    <citation type="journal article" date="2018" name="J. Biol. Chem.">
        <title>Discovery of the actinoplanic acid pathway in Streptomyces rapamycinicus reveals a genetically conserved synergism with rapamycin.</title>
        <authorList>
            <person name="Mrak P."/>
            <person name="Krastel P."/>
            <person name="Pivk Lukancic P."/>
            <person name="Tao J."/>
            <person name="Pistorius D."/>
            <person name="Moore C.M."/>
        </authorList>
    </citation>
    <scope>NUCLEOTIDE SEQUENCE [LARGE SCALE GENOMIC DNA]</scope>
    <source>
        <strain evidence="4 5">NRRL 5491</strain>
    </source>
</reference>
<protein>
    <recommendedName>
        <fullName evidence="3">HTH araC/xylS-type domain-containing protein</fullName>
    </recommendedName>
</protein>
<dbReference type="InterPro" id="IPR018060">
    <property type="entry name" value="HTH_AraC"/>
</dbReference>
<dbReference type="GO" id="GO:0003700">
    <property type="term" value="F:DNA-binding transcription factor activity"/>
    <property type="evidence" value="ECO:0007669"/>
    <property type="project" value="InterPro"/>
</dbReference>
<feature type="domain" description="HTH araC/xylS-type" evidence="3">
    <location>
        <begin position="200"/>
        <end position="298"/>
    </location>
</feature>